<reference evidence="3 4" key="1">
    <citation type="submission" date="2022-06" db="EMBL/GenBank/DDBJ databases">
        <title>Actinoplanes abujensis sp. nov., isolated from Nigerian arid soil.</title>
        <authorList>
            <person name="Ding P."/>
        </authorList>
    </citation>
    <scope>NUCLEOTIDE SEQUENCE [LARGE SCALE GENOMIC DNA]</scope>
    <source>
        <strain evidence="4">TRM88002</strain>
    </source>
</reference>
<feature type="transmembrane region" description="Helical" evidence="2">
    <location>
        <begin position="43"/>
        <end position="60"/>
    </location>
</feature>
<keyword evidence="2" id="KW-0472">Membrane</keyword>
<accession>A0ABT0YES9</accession>
<evidence type="ECO:0000256" key="2">
    <source>
        <dbReference type="SAM" id="Phobius"/>
    </source>
</evidence>
<dbReference type="RefSeq" id="WP_251803793.1">
    <property type="nucleotide sequence ID" value="NZ_JAMQOL010000069.1"/>
</dbReference>
<name>A0ABT0YES9_9ACTN</name>
<dbReference type="EMBL" id="JAMQOL010000069">
    <property type="protein sequence ID" value="MCM4084033.1"/>
    <property type="molecule type" value="Genomic_DNA"/>
</dbReference>
<organism evidence="3 4">
    <name type="scientific">Paractinoplanes hotanensis</name>
    <dbReference type="NCBI Taxonomy" id="2906497"/>
    <lineage>
        <taxon>Bacteria</taxon>
        <taxon>Bacillati</taxon>
        <taxon>Actinomycetota</taxon>
        <taxon>Actinomycetes</taxon>
        <taxon>Micromonosporales</taxon>
        <taxon>Micromonosporaceae</taxon>
        <taxon>Paractinoplanes</taxon>
    </lineage>
</organism>
<evidence type="ECO:0000256" key="1">
    <source>
        <dbReference type="SAM" id="MobiDB-lite"/>
    </source>
</evidence>
<feature type="region of interest" description="Disordered" evidence="1">
    <location>
        <begin position="178"/>
        <end position="200"/>
    </location>
</feature>
<keyword evidence="2" id="KW-1133">Transmembrane helix</keyword>
<feature type="transmembrane region" description="Helical" evidence="2">
    <location>
        <begin position="131"/>
        <end position="149"/>
    </location>
</feature>
<sequence length="200" mass="20838">MPEAAEDDEPGFLASAGATFRLIVGWAFVALGVLDLAMGLTDASYVAFHVVLLVTGLLLLGASRVEGWTSRLAWLTGGLVAGLGLVISTIPALTVACCSRGYAVRHGFPFTMLARDPGGWRFDPARSLADLLFWLCAGLIVLVAAGRFLPTRRAPEPPAEAAPPVGHAEARNAGDSIGIHRSQSYGDNAGDGAGDRNVRG</sequence>
<protein>
    <submittedName>
        <fullName evidence="3">Uncharacterized protein</fullName>
    </submittedName>
</protein>
<keyword evidence="2" id="KW-0812">Transmembrane</keyword>
<gene>
    <name evidence="3" type="ORF">LXN57_41475</name>
</gene>
<keyword evidence="4" id="KW-1185">Reference proteome</keyword>
<evidence type="ECO:0000313" key="3">
    <source>
        <dbReference type="EMBL" id="MCM4084033.1"/>
    </source>
</evidence>
<evidence type="ECO:0000313" key="4">
    <source>
        <dbReference type="Proteomes" id="UP001523216"/>
    </source>
</evidence>
<dbReference type="Proteomes" id="UP001523216">
    <property type="component" value="Unassembled WGS sequence"/>
</dbReference>
<comment type="caution">
    <text evidence="3">The sequence shown here is derived from an EMBL/GenBank/DDBJ whole genome shotgun (WGS) entry which is preliminary data.</text>
</comment>
<proteinExistence type="predicted"/>
<feature type="transmembrane region" description="Helical" evidence="2">
    <location>
        <begin position="12"/>
        <end position="31"/>
    </location>
</feature>
<feature type="transmembrane region" description="Helical" evidence="2">
    <location>
        <begin position="72"/>
        <end position="93"/>
    </location>
</feature>